<name>A0A151LWH0_9APIC</name>
<dbReference type="GeneID" id="29774379"/>
<comment type="caution">
    <text evidence="1">The sequence shown here is derived from an EMBL/GenBank/DDBJ whole genome shotgun (WGS) entry which is preliminary data.</text>
</comment>
<dbReference type="KEGG" id="pgab:PGSY75_0209400"/>
<evidence type="ECO:0000313" key="2">
    <source>
        <dbReference type="Proteomes" id="UP000076004"/>
    </source>
</evidence>
<feature type="non-terminal residue" evidence="1">
    <location>
        <position position="15"/>
    </location>
</feature>
<proteinExistence type="predicted"/>
<dbReference type="Proteomes" id="UP000076004">
    <property type="component" value="Chromosome 2"/>
</dbReference>
<accession>A0A151LWH0</accession>
<gene>
    <name evidence="1" type="ORF">PGSY75_0209400</name>
</gene>
<sequence>MYFKAFYDNFKEEYV</sequence>
<dbReference type="RefSeq" id="XP_018643752.1">
    <property type="nucleotide sequence ID" value="XM_018783761.1"/>
</dbReference>
<organism evidence="1 2">
    <name type="scientific">Plasmodium gaboni</name>
    <dbReference type="NCBI Taxonomy" id="647221"/>
    <lineage>
        <taxon>Eukaryota</taxon>
        <taxon>Sar</taxon>
        <taxon>Alveolata</taxon>
        <taxon>Apicomplexa</taxon>
        <taxon>Aconoidasida</taxon>
        <taxon>Haemosporida</taxon>
        <taxon>Plasmodiidae</taxon>
        <taxon>Plasmodium</taxon>
        <taxon>Plasmodium (Laverania)</taxon>
    </lineage>
</organism>
<reference evidence="1 2" key="1">
    <citation type="journal article" date="2016" name="Nat. Commun.">
        <title>Genomes of cryptic chimpanzee Plasmodium species reveal key evolutionary events leading to human malaria.</title>
        <authorList>
            <person name="Sundararaman S.A."/>
            <person name="Plenderleith L.J."/>
            <person name="Liu W."/>
            <person name="Loy D.E."/>
            <person name="Learn G.H."/>
            <person name="Li Y."/>
            <person name="Shaw K.S."/>
            <person name="Ayouba A."/>
            <person name="Peeters M."/>
            <person name="Speede S."/>
            <person name="Shaw G.M."/>
            <person name="Bushman F.D."/>
            <person name="Brisson D."/>
            <person name="Rayner J.C."/>
            <person name="Sharp P.M."/>
            <person name="Hahn B.H."/>
        </authorList>
    </citation>
    <scope>NUCLEOTIDE SEQUENCE [LARGE SCALE GENOMIC DNA]</scope>
    <source>
        <strain evidence="1 2">SY75</strain>
    </source>
</reference>
<protein>
    <submittedName>
        <fullName evidence="1">Uncharacterized protein</fullName>
    </submittedName>
</protein>
<evidence type="ECO:0000313" key="1">
    <source>
        <dbReference type="EMBL" id="KYO03528.1"/>
    </source>
</evidence>
<dbReference type="EMBL" id="LVLB01000003">
    <property type="protein sequence ID" value="KYO03528.1"/>
    <property type="molecule type" value="Genomic_DNA"/>
</dbReference>